<name>A0A9Q3QDQ7_9BACT</name>
<dbReference type="InterPro" id="IPR025911">
    <property type="entry name" value="ToxN/AbiQ_toxin"/>
</dbReference>
<dbReference type="Pfam" id="PF13958">
    <property type="entry name" value="ToxN_toxin"/>
    <property type="match status" value="1"/>
</dbReference>
<dbReference type="AlphaFoldDB" id="A0A9Q3QDQ7"/>
<evidence type="ECO:0000313" key="2">
    <source>
        <dbReference type="Proteomes" id="UP000746160"/>
    </source>
</evidence>
<protein>
    <recommendedName>
        <fullName evidence="3">Type III toxin-antitoxin system ToxN/AbiQ family toxin</fullName>
    </recommendedName>
</protein>
<dbReference type="RefSeq" id="WP_218675494.1">
    <property type="nucleotide sequence ID" value="NZ_JABZFG010000012.1"/>
</dbReference>
<reference evidence="1" key="1">
    <citation type="journal article" date="2021" name="Genes Genomics">
        <title>Comparative genomic analysis of Mycoplasma anatis strains.</title>
        <authorList>
            <person name="Zhou Q."/>
            <person name="Mai K."/>
            <person name="Yang D."/>
            <person name="Liu J."/>
            <person name="Yan Z."/>
            <person name="Luo C."/>
            <person name="Tan Y."/>
            <person name="Cao S."/>
            <person name="Zhou Q."/>
            <person name="Chen L."/>
            <person name="Chen F."/>
        </authorList>
    </citation>
    <scope>NUCLEOTIDE SEQUENCE</scope>
    <source>
        <strain evidence="1">DP07</strain>
    </source>
</reference>
<sequence length="187" mass="22629">MNENIVNFIDRLGFYTVEPSYLEHLHLQDREVQYNPEYRTKVKPYLGIVVNCNDQMFLVPLSSPKEKFNSIRNNLYEYHKIFSKEQKLIGILMIKKMIPVTFNLISKIQFEKENKYHHLLTEQLQIINKQKSEITKKITTFYKNKLNNKFVYGSTNLILDLKILENYRKIEKSCDHYRMTVFIYWVF</sequence>
<dbReference type="Proteomes" id="UP000746160">
    <property type="component" value="Unassembled WGS sequence"/>
</dbReference>
<evidence type="ECO:0008006" key="3">
    <source>
        <dbReference type="Google" id="ProtNLM"/>
    </source>
</evidence>
<dbReference type="GO" id="GO:0004521">
    <property type="term" value="F:RNA endonuclease activity"/>
    <property type="evidence" value="ECO:0007669"/>
    <property type="project" value="InterPro"/>
</dbReference>
<accession>A0A9Q3QDQ7</accession>
<organism evidence="1 2">
    <name type="scientific">Mycoplasmopsis anatis</name>
    <dbReference type="NCBI Taxonomy" id="171279"/>
    <lineage>
        <taxon>Bacteria</taxon>
        <taxon>Bacillati</taxon>
        <taxon>Mycoplasmatota</taxon>
        <taxon>Mycoplasmoidales</taxon>
        <taxon>Metamycoplasmataceae</taxon>
        <taxon>Mycoplasmopsis</taxon>
    </lineage>
</organism>
<proteinExistence type="predicted"/>
<evidence type="ECO:0000313" key="1">
    <source>
        <dbReference type="EMBL" id="MBW0602926.1"/>
    </source>
</evidence>
<dbReference type="GO" id="GO:0003723">
    <property type="term" value="F:RNA binding"/>
    <property type="evidence" value="ECO:0007669"/>
    <property type="project" value="InterPro"/>
</dbReference>
<comment type="caution">
    <text evidence="1">The sequence shown here is derived from an EMBL/GenBank/DDBJ whole genome shotgun (WGS) entry which is preliminary data.</text>
</comment>
<gene>
    <name evidence="1" type="ORF">MADP07_00665</name>
</gene>
<dbReference type="EMBL" id="JABZFG010000012">
    <property type="protein sequence ID" value="MBW0602926.1"/>
    <property type="molecule type" value="Genomic_DNA"/>
</dbReference>